<dbReference type="RefSeq" id="WP_111956252.1">
    <property type="nucleotide sequence ID" value="NZ_CP036313.1"/>
</dbReference>
<dbReference type="Proteomes" id="UP000293902">
    <property type="component" value="Chromosome"/>
</dbReference>
<reference evidence="2 5" key="2">
    <citation type="submission" date="2019-02" db="EMBL/GenBank/DDBJ databases">
        <title>Complete genome sequence of Desulfobacter hydrogenophilus AcRS1.</title>
        <authorList>
            <person name="Marietou A."/>
            <person name="Lund M.B."/>
            <person name="Marshall I.P.G."/>
            <person name="Schreiber L."/>
            <person name="Jorgensen B."/>
        </authorList>
    </citation>
    <scope>NUCLEOTIDE SEQUENCE [LARGE SCALE GENOMIC DNA]</scope>
    <source>
        <strain evidence="2 5">AcRS1</strain>
    </source>
</reference>
<evidence type="ECO:0000313" key="5">
    <source>
        <dbReference type="Proteomes" id="UP000293902"/>
    </source>
</evidence>
<dbReference type="AlphaFoldDB" id="A0A328FBR3"/>
<dbReference type="Proteomes" id="UP000248798">
    <property type="component" value="Unassembled WGS sequence"/>
</dbReference>
<dbReference type="Pfam" id="PF01875">
    <property type="entry name" value="Memo"/>
    <property type="match status" value="1"/>
</dbReference>
<evidence type="ECO:0000313" key="4">
    <source>
        <dbReference type="Proteomes" id="UP000248798"/>
    </source>
</evidence>
<sequence>MGVKKMALAGSWYPGSADQCRSAIKRFSDDLEIEENTKILNNPVGGIVPHAGWVYSGKLACRVFSALAHGNRVVDTIILFGVHMHATSPALVLDCTAVDTPLGTIEIDRELTDALVRRAGTEGVNLEQLGPNRFPEENTLELQYPFIKYFFPHARIVVCAVPPSDAAHALGVAAVEAAKKLGRSLAVVGSTDMTHYGPRFGFEAAGSGKVAFDWVSKENDAAAIEALTAMDENQIIYQGLTHHNMCCAGAACAAAAAAKTMGAVKGVCLDYASSFDPLQPTADFVGYCSMIFCR</sequence>
<dbReference type="NCBIfam" id="TIGR04336">
    <property type="entry name" value="AmmeMemoSam_B"/>
    <property type="match status" value="1"/>
</dbReference>
<reference evidence="3 4" key="1">
    <citation type="submission" date="2018-06" db="EMBL/GenBank/DDBJ databases">
        <title>Complete Genome Sequence of Desulfobacter hydrogenophilus (DSM3380).</title>
        <authorList>
            <person name="Marietou A."/>
            <person name="Schreiber L."/>
            <person name="Marshall I."/>
            <person name="Jorgensen B."/>
        </authorList>
    </citation>
    <scope>NUCLEOTIDE SEQUENCE [LARGE SCALE GENOMIC DNA]</scope>
    <source>
        <strain evidence="3 4">DSM 3380</strain>
    </source>
</reference>
<protein>
    <submittedName>
        <fullName evidence="3">AmmeMemoRadiSam system protein B</fullName>
    </submittedName>
</protein>
<evidence type="ECO:0000313" key="3">
    <source>
        <dbReference type="EMBL" id="RAM02114.1"/>
    </source>
</evidence>
<dbReference type="EMBL" id="CP036313">
    <property type="protein sequence ID" value="QBH13885.1"/>
    <property type="molecule type" value="Genomic_DNA"/>
</dbReference>
<dbReference type="EMBL" id="QLNI01000018">
    <property type="protein sequence ID" value="RAM02114.1"/>
    <property type="molecule type" value="Genomic_DNA"/>
</dbReference>
<evidence type="ECO:0000313" key="2">
    <source>
        <dbReference type="EMBL" id="QBH13885.1"/>
    </source>
</evidence>
<dbReference type="OrthoDB" id="9785549at2"/>
<comment type="similarity">
    <text evidence="1">Belongs to the MEMO1 family.</text>
</comment>
<evidence type="ECO:0000256" key="1">
    <source>
        <dbReference type="ARBA" id="ARBA00006315"/>
    </source>
</evidence>
<dbReference type="Gene3D" id="3.40.830.10">
    <property type="entry name" value="LigB-like"/>
    <property type="match status" value="1"/>
</dbReference>
<keyword evidence="5" id="KW-1185">Reference proteome</keyword>
<organism evidence="3 4">
    <name type="scientific">Desulfobacter hydrogenophilus</name>
    <dbReference type="NCBI Taxonomy" id="2291"/>
    <lineage>
        <taxon>Bacteria</taxon>
        <taxon>Pseudomonadati</taxon>
        <taxon>Thermodesulfobacteriota</taxon>
        <taxon>Desulfobacteria</taxon>
        <taxon>Desulfobacterales</taxon>
        <taxon>Desulfobacteraceae</taxon>
        <taxon>Desulfobacter</taxon>
    </lineage>
</organism>
<dbReference type="PANTHER" id="PTHR11060">
    <property type="entry name" value="PROTEIN MEMO1"/>
    <property type="match status" value="1"/>
</dbReference>
<name>A0A328FBR3_9BACT</name>
<dbReference type="InterPro" id="IPR002737">
    <property type="entry name" value="MEMO1_fam"/>
</dbReference>
<dbReference type="CDD" id="cd07361">
    <property type="entry name" value="MEMO_like"/>
    <property type="match status" value="1"/>
</dbReference>
<proteinExistence type="inferred from homology"/>
<accession>A0A328FBR3</accession>
<gene>
    <name evidence="3" type="primary">amrB</name>
    <name evidence="3" type="ORF">DO021_10050</name>
    <name evidence="2" type="ORF">EYB58_13695</name>
</gene>
<dbReference type="PANTHER" id="PTHR11060:SF0">
    <property type="entry name" value="PROTEIN MEMO1"/>
    <property type="match status" value="1"/>
</dbReference>